<dbReference type="PROSITE" id="PS00284">
    <property type="entry name" value="SERPIN"/>
    <property type="match status" value="1"/>
</dbReference>
<dbReference type="Pfam" id="PF00079">
    <property type="entry name" value="Serpin"/>
    <property type="match status" value="1"/>
</dbReference>
<feature type="region of interest" description="Disordered" evidence="3">
    <location>
        <begin position="222"/>
        <end position="273"/>
    </location>
</feature>
<sequence length="294" mass="33209">MIFTSLNGTSVKVPYMRSNGNKQIRFISTFGGFKVLRLFYEQGRDDKRQISMYIFLPNEKDGLPALIDKLASQPGFLKHNLLLLDERKVQARRLKIPKFKISFEFEASQVLKELGVVLPFSQRAGFTKMVEVNSPSVGSVFHKASIEVNEEETVAVAATAARMVLGGAGLCPHIDFVADHPFLFLIREDITGTILFVGQVLNPLDGAGTPVKEDLGKRKRFQGKRLKKMSSDFESKKTGKEKEEDESAGHEDDKPVVPPKRKRSSKVKDEEEDDLFLRKPGNDWRKLCLAWFFS</sequence>
<feature type="domain" description="Serpin" evidence="4">
    <location>
        <begin position="1"/>
        <end position="203"/>
    </location>
</feature>
<dbReference type="InterPro" id="IPR023795">
    <property type="entry name" value="Serpin_CS"/>
</dbReference>
<dbReference type="Gene3D" id="2.30.39.10">
    <property type="entry name" value="Alpha-1-antitrypsin, domain 1"/>
    <property type="match status" value="1"/>
</dbReference>
<dbReference type="PANTHER" id="PTHR11461:SF211">
    <property type="entry name" value="GH10112P-RELATED"/>
    <property type="match status" value="1"/>
</dbReference>
<dbReference type="PANTHER" id="PTHR11461">
    <property type="entry name" value="SERINE PROTEASE INHIBITOR, SERPIN"/>
    <property type="match status" value="1"/>
</dbReference>
<evidence type="ECO:0000256" key="1">
    <source>
        <dbReference type="ARBA" id="ARBA00009500"/>
    </source>
</evidence>
<protein>
    <recommendedName>
        <fullName evidence="4">Serpin domain-containing protein</fullName>
    </recommendedName>
</protein>
<dbReference type="EMBL" id="BT136028">
    <property type="protein sequence ID" value="AFK35823.1"/>
    <property type="molecule type" value="mRNA"/>
</dbReference>
<evidence type="ECO:0000256" key="3">
    <source>
        <dbReference type="SAM" id="MobiDB-lite"/>
    </source>
</evidence>
<dbReference type="SMART" id="SM00093">
    <property type="entry name" value="SERPIN"/>
    <property type="match status" value="1"/>
</dbReference>
<reference evidence="5" key="1">
    <citation type="submission" date="2012-05" db="EMBL/GenBank/DDBJ databases">
        <authorList>
            <person name="Krishnakumar V."/>
            <person name="Cheung F."/>
            <person name="Xiao Y."/>
            <person name="Chan A."/>
            <person name="Moskal W.A."/>
            <person name="Town C.D."/>
        </authorList>
    </citation>
    <scope>NUCLEOTIDE SEQUENCE</scope>
</reference>
<proteinExistence type="evidence at transcript level"/>
<dbReference type="InterPro" id="IPR036186">
    <property type="entry name" value="Serpin_sf"/>
</dbReference>
<dbReference type="Gene3D" id="6.20.40.10">
    <property type="match status" value="1"/>
</dbReference>
<dbReference type="InterPro" id="IPR000215">
    <property type="entry name" value="Serpin_fam"/>
</dbReference>
<dbReference type="SUPFAM" id="SSF56574">
    <property type="entry name" value="Serpins"/>
    <property type="match status" value="1"/>
</dbReference>
<dbReference type="InterPro" id="IPR023796">
    <property type="entry name" value="Serpin_dom"/>
</dbReference>
<dbReference type="GO" id="GO:0004867">
    <property type="term" value="F:serine-type endopeptidase inhibitor activity"/>
    <property type="evidence" value="ECO:0007669"/>
    <property type="project" value="InterPro"/>
</dbReference>
<feature type="compositionally biased region" description="Basic and acidic residues" evidence="3">
    <location>
        <begin position="229"/>
        <end position="255"/>
    </location>
</feature>
<organism evidence="5">
    <name type="scientific">Lotus japonicus</name>
    <name type="common">Lotus corniculatus var. japonicus</name>
    <dbReference type="NCBI Taxonomy" id="34305"/>
    <lineage>
        <taxon>Eukaryota</taxon>
        <taxon>Viridiplantae</taxon>
        <taxon>Streptophyta</taxon>
        <taxon>Embryophyta</taxon>
        <taxon>Tracheophyta</taxon>
        <taxon>Spermatophyta</taxon>
        <taxon>Magnoliopsida</taxon>
        <taxon>eudicotyledons</taxon>
        <taxon>Gunneridae</taxon>
        <taxon>Pentapetalae</taxon>
        <taxon>rosids</taxon>
        <taxon>fabids</taxon>
        <taxon>Fabales</taxon>
        <taxon>Fabaceae</taxon>
        <taxon>Papilionoideae</taxon>
        <taxon>50 kb inversion clade</taxon>
        <taxon>NPAAA clade</taxon>
        <taxon>Hologalegina</taxon>
        <taxon>robinioid clade</taxon>
        <taxon>Loteae</taxon>
        <taxon>Lotus</taxon>
    </lineage>
</organism>
<dbReference type="GO" id="GO:0005615">
    <property type="term" value="C:extracellular space"/>
    <property type="evidence" value="ECO:0007669"/>
    <property type="project" value="InterPro"/>
</dbReference>
<dbReference type="Gene3D" id="2.10.310.10">
    <property type="entry name" value="Serpins superfamily"/>
    <property type="match status" value="1"/>
</dbReference>
<dbReference type="AlphaFoldDB" id="I3S6D1"/>
<accession>I3S6D1</accession>
<evidence type="ECO:0000259" key="4">
    <source>
        <dbReference type="SMART" id="SM00093"/>
    </source>
</evidence>
<evidence type="ECO:0000313" key="5">
    <source>
        <dbReference type="EMBL" id="AFK35823.1"/>
    </source>
</evidence>
<dbReference type="InterPro" id="IPR042185">
    <property type="entry name" value="Serpin_sf_2"/>
</dbReference>
<evidence type="ECO:0000256" key="2">
    <source>
        <dbReference type="RuleBase" id="RU000411"/>
    </source>
</evidence>
<comment type="similarity">
    <text evidence="1 2">Belongs to the serpin family.</text>
</comment>
<name>I3S6D1_LOTJA</name>